<comment type="caution">
    <text evidence="1">The sequence shown here is derived from an EMBL/GenBank/DDBJ whole genome shotgun (WGS) entry which is preliminary data.</text>
</comment>
<protein>
    <submittedName>
        <fullName evidence="1">Uncharacterized protein</fullName>
    </submittedName>
</protein>
<dbReference type="EMBL" id="CAQK01000605">
    <property type="protein sequence ID" value="CCQ52226.1"/>
    <property type="molecule type" value="Genomic_DNA"/>
</dbReference>
<reference evidence="1 2" key="2">
    <citation type="submission" date="2013-09" db="EMBL/GenBank/DDBJ databases">
        <title>Whole genome comparison of six Crocosphaera watsonii strains with differing phenotypes.</title>
        <authorList>
            <person name="Bench S.R."/>
            <person name="Heller P."/>
            <person name="Frank I."/>
            <person name="Arciniega M."/>
            <person name="Shilova I.N."/>
            <person name="Zehr J.P."/>
        </authorList>
    </citation>
    <scope>NUCLEOTIDE SEQUENCE [LARGE SCALE GENOMIC DNA]</scope>
    <source>
        <strain evidence="1 2">WH 8502</strain>
    </source>
</reference>
<organism evidence="1 2">
    <name type="scientific">Crocosphaera watsonii WH 8502</name>
    <dbReference type="NCBI Taxonomy" id="423474"/>
    <lineage>
        <taxon>Bacteria</taxon>
        <taxon>Bacillati</taxon>
        <taxon>Cyanobacteriota</taxon>
        <taxon>Cyanophyceae</taxon>
        <taxon>Oscillatoriophycideae</taxon>
        <taxon>Chroococcales</taxon>
        <taxon>Aphanothecaceae</taxon>
        <taxon>Crocosphaera</taxon>
    </lineage>
</organism>
<accession>T2IFC5</accession>
<evidence type="ECO:0000313" key="2">
    <source>
        <dbReference type="Proteomes" id="UP000018348"/>
    </source>
</evidence>
<dbReference type="Proteomes" id="UP000018348">
    <property type="component" value="Unassembled WGS sequence"/>
</dbReference>
<evidence type="ECO:0000313" key="1">
    <source>
        <dbReference type="EMBL" id="CCQ52226.1"/>
    </source>
</evidence>
<sequence>MRYQNLSNDTVEIKIEEDTSLDDETVHTTENIGSWLLKGQEP</sequence>
<dbReference type="AlphaFoldDB" id="T2IFC5"/>
<reference evidence="1 2" key="1">
    <citation type="submission" date="2013-01" db="EMBL/GenBank/DDBJ databases">
        <authorList>
            <person name="Bench S."/>
        </authorList>
    </citation>
    <scope>NUCLEOTIDE SEQUENCE [LARGE SCALE GENOMIC DNA]</scope>
    <source>
        <strain evidence="1 2">WH 8502</strain>
    </source>
</reference>
<proteinExistence type="predicted"/>
<name>T2IFC5_CROWT</name>
<gene>
    <name evidence="1" type="ORF">CWATWH8502_286</name>
</gene>